<dbReference type="InterPro" id="IPR028082">
    <property type="entry name" value="Peripla_BP_I"/>
</dbReference>
<name>A0A0J8JQ79_9ALTE</name>
<dbReference type="SUPFAM" id="SSF53822">
    <property type="entry name" value="Periplasmic binding protein-like I"/>
    <property type="match status" value="1"/>
</dbReference>
<organism evidence="1 2">
    <name type="scientific">Catenovulum maritimum</name>
    <dbReference type="NCBI Taxonomy" id="1513271"/>
    <lineage>
        <taxon>Bacteria</taxon>
        <taxon>Pseudomonadati</taxon>
        <taxon>Pseudomonadota</taxon>
        <taxon>Gammaproteobacteria</taxon>
        <taxon>Alteromonadales</taxon>
        <taxon>Alteromonadaceae</taxon>
        <taxon>Catenovulum</taxon>
    </lineage>
</organism>
<dbReference type="STRING" id="1513271.XM47_01910"/>
<reference evidence="1 2" key="1">
    <citation type="submission" date="2015-04" db="EMBL/GenBank/DDBJ databases">
        <title>Draft Genome Sequence of the Novel Agar-Digesting Marine Bacterium Q1.</title>
        <authorList>
            <person name="Li Y."/>
            <person name="Li D."/>
            <person name="Chen G."/>
            <person name="Du Z."/>
        </authorList>
    </citation>
    <scope>NUCLEOTIDE SEQUENCE [LARGE SCALE GENOMIC DNA]</scope>
    <source>
        <strain evidence="1 2">Q1</strain>
    </source>
</reference>
<dbReference type="Proteomes" id="UP000037600">
    <property type="component" value="Unassembled WGS sequence"/>
</dbReference>
<sequence length="358" mass="41291">MKYFLILLFITPIYVLAKPLNVWYLSAGSTGYWGKTLIPMPGVAKQLDINLSIFTNNEYQQDYHRNLETLLTKYEKPDWIIWTQRRIKPTLILDTLEKHKINSIDVTSGFKDFQLNEVGHPQQRYKHWKAQVLTDEFDGGKRVAVELMKLVKSERSIQDVKLAAIAGTRTTDAAVKTVNGLTSEFQVIRKERLLQIVFATWNRNTANRLTEKLYKRYPRIDAFWSASPLIALGVNDHLDTMNFSDKERPFVGNVGWADESAKAIEEGKIAFSLIGNNLNPVWALILIKDMSQGIQIPAPHRNNKFSLPYLLVNKANLEKIKPLMAKEFWYTANIKQYSRFYNSELKTYNFDPALLIAD</sequence>
<evidence type="ECO:0000313" key="1">
    <source>
        <dbReference type="EMBL" id="KMT66881.1"/>
    </source>
</evidence>
<dbReference type="EMBL" id="LAZL01000002">
    <property type="protein sequence ID" value="KMT66881.1"/>
    <property type="molecule type" value="Genomic_DNA"/>
</dbReference>
<gene>
    <name evidence="1" type="ORF">XM47_01910</name>
</gene>
<dbReference type="RefSeq" id="WP_048688772.1">
    <property type="nucleotide sequence ID" value="NZ_KQ130482.1"/>
</dbReference>
<comment type="caution">
    <text evidence="1">The sequence shown here is derived from an EMBL/GenBank/DDBJ whole genome shotgun (WGS) entry which is preliminary data.</text>
</comment>
<proteinExistence type="predicted"/>
<evidence type="ECO:0000313" key="2">
    <source>
        <dbReference type="Proteomes" id="UP000037600"/>
    </source>
</evidence>
<accession>A0A0J8JQ79</accession>
<evidence type="ECO:0008006" key="3">
    <source>
        <dbReference type="Google" id="ProtNLM"/>
    </source>
</evidence>
<dbReference type="AlphaFoldDB" id="A0A0J8JQ79"/>
<dbReference type="Gene3D" id="3.40.50.2300">
    <property type="match status" value="2"/>
</dbReference>
<protein>
    <recommendedName>
        <fullName evidence="3">Periplasmic binding protein domain-containing protein</fullName>
    </recommendedName>
</protein>
<dbReference type="OrthoDB" id="245475at2"/>
<keyword evidence="2" id="KW-1185">Reference proteome</keyword>